<dbReference type="AlphaFoldDB" id="A0A284VJ67"/>
<name>A0A284VJ67_9EURY</name>
<sequence length="37" mass="3930">MRGSTKGKNELEQALRGEVLFARAAPALKEADIGVAM</sequence>
<proteinExistence type="predicted"/>
<evidence type="ECO:0000313" key="1">
    <source>
        <dbReference type="EMBL" id="SNQ59324.1"/>
    </source>
</evidence>
<keyword evidence="2" id="KW-1185">Reference proteome</keyword>
<dbReference type="Proteomes" id="UP000218615">
    <property type="component" value="Unassembled WGS sequence"/>
</dbReference>
<accession>A0A284VJ67</accession>
<evidence type="ECO:0000313" key="2">
    <source>
        <dbReference type="Proteomes" id="UP000218615"/>
    </source>
</evidence>
<gene>
    <name evidence="1" type="ORF">MNV_1140020</name>
</gene>
<protein>
    <submittedName>
        <fullName evidence="1">Uncharacterized protein</fullName>
    </submittedName>
</protein>
<reference evidence="2" key="1">
    <citation type="submission" date="2017-06" db="EMBL/GenBank/DDBJ databases">
        <authorList>
            <person name="Cremers G."/>
        </authorList>
    </citation>
    <scope>NUCLEOTIDE SEQUENCE [LARGE SCALE GENOMIC DNA]</scope>
</reference>
<organism evidence="1 2">
    <name type="scientific">Candidatus Methanoperedens nitratireducens</name>
    <dbReference type="NCBI Taxonomy" id="1392998"/>
    <lineage>
        <taxon>Archaea</taxon>
        <taxon>Methanobacteriati</taxon>
        <taxon>Methanobacteriota</taxon>
        <taxon>Stenosarchaea group</taxon>
        <taxon>Methanomicrobia</taxon>
        <taxon>Methanosarcinales</taxon>
        <taxon>ANME-2 cluster</taxon>
        <taxon>Candidatus Methanoperedentaceae</taxon>
        <taxon>Candidatus Methanoperedens</taxon>
    </lineage>
</organism>
<dbReference type="EMBL" id="FZMP01000018">
    <property type="protein sequence ID" value="SNQ59324.1"/>
    <property type="molecule type" value="Genomic_DNA"/>
</dbReference>